<evidence type="ECO:0000313" key="7">
    <source>
        <dbReference type="EMBL" id="ABY23088.1"/>
    </source>
</evidence>
<dbReference type="PANTHER" id="PTHR35007:SF4">
    <property type="entry name" value="CONSERVED TRANSMEMBRANE PROTEIN-RELATED"/>
    <property type="match status" value="1"/>
</dbReference>
<feature type="domain" description="Type II secretion system protein GspF" evidence="6">
    <location>
        <begin position="18"/>
        <end position="101"/>
    </location>
</feature>
<protein>
    <submittedName>
        <fullName evidence="7">Tyrosine phenol-lyase</fullName>
        <ecNumber evidence="7">4.1.99.2</ecNumber>
    </submittedName>
</protein>
<dbReference type="PANTHER" id="PTHR35007">
    <property type="entry name" value="INTEGRAL MEMBRANE PROTEIN-RELATED"/>
    <property type="match status" value="1"/>
</dbReference>
<evidence type="ECO:0000256" key="4">
    <source>
        <dbReference type="ARBA" id="ARBA00022989"/>
    </source>
</evidence>
<keyword evidence="3" id="KW-0812">Transmembrane</keyword>
<dbReference type="HOGENOM" id="CLU_1642335_0_0_11"/>
<evidence type="ECO:0000259" key="6">
    <source>
        <dbReference type="Pfam" id="PF00482"/>
    </source>
</evidence>
<dbReference type="AlphaFoldDB" id="A9WN89"/>
<dbReference type="GO" id="GO:0050371">
    <property type="term" value="F:tyrosine phenol-lyase activity"/>
    <property type="evidence" value="ECO:0007669"/>
    <property type="project" value="UniProtKB-EC"/>
</dbReference>
<dbReference type="KEGG" id="rsa:RSal33209_1351"/>
<name>A9WN89_RENSM</name>
<keyword evidence="4" id="KW-1133">Transmembrane helix</keyword>
<keyword evidence="8" id="KW-1185">Reference proteome</keyword>
<keyword evidence="2" id="KW-1003">Cell membrane</keyword>
<gene>
    <name evidence="7" type="ordered locus">RSal33209_1351</name>
</gene>
<dbReference type="InterPro" id="IPR042094">
    <property type="entry name" value="T2SS_GspF_sf"/>
</dbReference>
<keyword evidence="7" id="KW-0456">Lyase</keyword>
<dbReference type="EMBL" id="CP000910">
    <property type="protein sequence ID" value="ABY23088.1"/>
    <property type="molecule type" value="Genomic_DNA"/>
</dbReference>
<organism evidence="7 8">
    <name type="scientific">Renibacterium salmoninarum (strain ATCC 33209 / DSM 20767 / JCM 11484 / NBRC 15589 / NCIMB 2235)</name>
    <dbReference type="NCBI Taxonomy" id="288705"/>
    <lineage>
        <taxon>Bacteria</taxon>
        <taxon>Bacillati</taxon>
        <taxon>Actinomycetota</taxon>
        <taxon>Actinomycetes</taxon>
        <taxon>Micrococcales</taxon>
        <taxon>Micrococcaceae</taxon>
        <taxon>Renibacterium</taxon>
    </lineage>
</organism>
<evidence type="ECO:0000256" key="5">
    <source>
        <dbReference type="ARBA" id="ARBA00023136"/>
    </source>
</evidence>
<dbReference type="Proteomes" id="UP000002007">
    <property type="component" value="Chromosome"/>
</dbReference>
<proteinExistence type="predicted"/>
<comment type="subcellular location">
    <subcellularLocation>
        <location evidence="1">Cell membrane</location>
        <topology evidence="1">Multi-pass membrane protein</topology>
    </subcellularLocation>
</comment>
<evidence type="ECO:0000256" key="1">
    <source>
        <dbReference type="ARBA" id="ARBA00004651"/>
    </source>
</evidence>
<dbReference type="Gene3D" id="1.20.81.30">
    <property type="entry name" value="Type II secretion system (T2SS), domain F"/>
    <property type="match status" value="1"/>
</dbReference>
<dbReference type="EC" id="4.1.99.2" evidence="7"/>
<dbReference type="InterPro" id="IPR018076">
    <property type="entry name" value="T2SS_GspF_dom"/>
</dbReference>
<dbReference type="eggNOG" id="COG2064">
    <property type="taxonomic scope" value="Bacteria"/>
</dbReference>
<evidence type="ECO:0000256" key="3">
    <source>
        <dbReference type="ARBA" id="ARBA00022692"/>
    </source>
</evidence>
<evidence type="ECO:0000256" key="2">
    <source>
        <dbReference type="ARBA" id="ARBA00022475"/>
    </source>
</evidence>
<dbReference type="Pfam" id="PF00482">
    <property type="entry name" value="T2SSF"/>
    <property type="match status" value="1"/>
</dbReference>
<accession>A9WN89</accession>
<evidence type="ECO:0000313" key="8">
    <source>
        <dbReference type="Proteomes" id="UP000002007"/>
    </source>
</evidence>
<dbReference type="STRING" id="288705.RSal33209_1351"/>
<keyword evidence="5" id="KW-0472">Membrane</keyword>
<dbReference type="GO" id="GO:0005886">
    <property type="term" value="C:plasma membrane"/>
    <property type="evidence" value="ECO:0007669"/>
    <property type="project" value="UniProtKB-SubCell"/>
</dbReference>
<sequence>MKITRREARMLAEFPSLAELMALAVRAGESATGALERVCRTSQGDLAQEFARILGQTRSGVPLTEALAAFSRRTKIAPLVRFTDGLTVAVERGTPLAGVFTSSSSGCSRSLQTGIDGGSGQKRDRHDDPACLWHFAANRDLCGIPRTSTAKFRFLKKVIQL</sequence>
<reference evidence="8" key="1">
    <citation type="journal article" date="2008" name="J. Bacteriol.">
        <title>Genome sequence of the fish pathogen Renibacterium salmoninarum suggests reductive evolution away from an environmental Arthrobacter ancestor.</title>
        <authorList>
            <person name="Wiens G.D."/>
            <person name="Rockey D.D."/>
            <person name="Wu Z."/>
            <person name="Chang J."/>
            <person name="Levy R."/>
            <person name="Crane S."/>
            <person name="Chen D.S."/>
            <person name="Capri G.R."/>
            <person name="Burnett J.R."/>
            <person name="Sudheesh P.S."/>
            <person name="Schipma M.J."/>
            <person name="Burd H."/>
            <person name="Bhattacharyya A."/>
            <person name="Rhodes L.D."/>
            <person name="Kaul R."/>
            <person name="Strom M.S."/>
        </authorList>
    </citation>
    <scope>NUCLEOTIDE SEQUENCE [LARGE SCALE GENOMIC DNA]</scope>
    <source>
        <strain evidence="8">ATCC 33209 / DSM 20767 / JCM 11484 / NBRC 15589 / NCIMB 2235</strain>
    </source>
</reference>